<dbReference type="AlphaFoldDB" id="A0A9R1T675"/>
<dbReference type="KEGG" id="fas:105266871"/>
<dbReference type="Proteomes" id="UP000694866">
    <property type="component" value="Unplaced"/>
</dbReference>
<accession>A0A9R1T675</accession>
<keyword evidence="1" id="KW-0812">Transmembrane</keyword>
<feature type="chain" id="PRO_5040498331" evidence="2">
    <location>
        <begin position="20"/>
        <end position="128"/>
    </location>
</feature>
<evidence type="ECO:0000313" key="4">
    <source>
        <dbReference type="RefSeq" id="XP_011303617.1"/>
    </source>
</evidence>
<feature type="signal peptide" evidence="2">
    <location>
        <begin position="1"/>
        <end position="19"/>
    </location>
</feature>
<protein>
    <submittedName>
        <fullName evidence="4">Uncharacterized protein</fullName>
    </submittedName>
</protein>
<dbReference type="OrthoDB" id="10011411at2759"/>
<feature type="transmembrane region" description="Helical" evidence="1">
    <location>
        <begin position="105"/>
        <end position="127"/>
    </location>
</feature>
<evidence type="ECO:0000256" key="2">
    <source>
        <dbReference type="SAM" id="SignalP"/>
    </source>
</evidence>
<dbReference type="RefSeq" id="XP_011303617.1">
    <property type="nucleotide sequence ID" value="XM_011305315.1"/>
</dbReference>
<sequence length="128" mass="13815">MKFILILCLISVSVTLGHALKCYFSIESKIVNTARLEIPCLTPCAKSSAPLPDGSSLTMRACVDTFEKFTDPETLSHLTPDQRDGLRGVNFANIHSCRSDLCNSAHSVVATSLLPLLISAIVTAFAVY</sequence>
<keyword evidence="1" id="KW-1133">Transmembrane helix</keyword>
<dbReference type="GeneID" id="105266871"/>
<name>A0A9R1T675_9HYME</name>
<keyword evidence="2" id="KW-0732">Signal</keyword>
<reference evidence="4" key="1">
    <citation type="submission" date="2025-08" db="UniProtKB">
        <authorList>
            <consortium name="RefSeq"/>
        </authorList>
    </citation>
    <scope>IDENTIFICATION</scope>
    <source>
        <strain evidence="4">USDA-PBARC FA_bdor</strain>
        <tissue evidence="4">Whole organism</tissue>
    </source>
</reference>
<keyword evidence="1" id="KW-0472">Membrane</keyword>
<organism evidence="3 4">
    <name type="scientific">Fopius arisanus</name>
    <dbReference type="NCBI Taxonomy" id="64838"/>
    <lineage>
        <taxon>Eukaryota</taxon>
        <taxon>Metazoa</taxon>
        <taxon>Ecdysozoa</taxon>
        <taxon>Arthropoda</taxon>
        <taxon>Hexapoda</taxon>
        <taxon>Insecta</taxon>
        <taxon>Pterygota</taxon>
        <taxon>Neoptera</taxon>
        <taxon>Endopterygota</taxon>
        <taxon>Hymenoptera</taxon>
        <taxon>Apocrita</taxon>
        <taxon>Ichneumonoidea</taxon>
        <taxon>Braconidae</taxon>
        <taxon>Opiinae</taxon>
        <taxon>Fopius</taxon>
    </lineage>
</organism>
<gene>
    <name evidence="4" type="primary">LOC105266871</name>
</gene>
<evidence type="ECO:0000256" key="1">
    <source>
        <dbReference type="SAM" id="Phobius"/>
    </source>
</evidence>
<keyword evidence="3" id="KW-1185">Reference proteome</keyword>
<proteinExistence type="predicted"/>
<evidence type="ECO:0000313" key="3">
    <source>
        <dbReference type="Proteomes" id="UP000694866"/>
    </source>
</evidence>